<feature type="transmembrane region" description="Helical" evidence="1">
    <location>
        <begin position="123"/>
        <end position="144"/>
    </location>
</feature>
<evidence type="ECO:0000313" key="3">
    <source>
        <dbReference type="Proteomes" id="UP000466794"/>
    </source>
</evidence>
<protein>
    <submittedName>
        <fullName evidence="2">DUF4173 domain-containing protein</fullName>
    </submittedName>
</protein>
<accession>A0A7K1V896</accession>
<feature type="transmembrane region" description="Helical" evidence="1">
    <location>
        <begin position="319"/>
        <end position="338"/>
    </location>
</feature>
<feature type="transmembrane region" description="Helical" evidence="1">
    <location>
        <begin position="86"/>
        <end position="111"/>
    </location>
</feature>
<comment type="caution">
    <text evidence="2">The sequence shown here is derived from an EMBL/GenBank/DDBJ whole genome shotgun (WGS) entry which is preliminary data.</text>
</comment>
<feature type="transmembrane region" description="Helical" evidence="1">
    <location>
        <begin position="288"/>
        <end position="312"/>
    </location>
</feature>
<dbReference type="Pfam" id="PF13687">
    <property type="entry name" value="DUF4153"/>
    <property type="match status" value="1"/>
</dbReference>
<keyword evidence="1" id="KW-0472">Membrane</keyword>
<feature type="transmembrane region" description="Helical" evidence="1">
    <location>
        <begin position="256"/>
        <end position="276"/>
    </location>
</feature>
<evidence type="ECO:0000313" key="2">
    <source>
        <dbReference type="EMBL" id="MVU82679.1"/>
    </source>
</evidence>
<sequence>MWWAGVALALLGVGVVRDAPWLFGLCLAGAVVAGSLAVVRPSVYGVGCDAVAVPFAAVTSLPWVYRAVEGRRARGGVGSQRVWWSVAVAAGLLVIVVPLLAGADAVFAGVVDGVLPRVNVPAVLRWGVVFAVAGMGTAGALYLLAGPLPAAGSAGSQTTGDGVDPLGWMGIRRFSPLEWGIPVGALTVVFAAFVATQVAVLFGGDGYVQRTAGLTYAEYARSGFWQLSIVSMLTLAVIGAVLRFARQESGIERRWLRGAVAAVSVLSLVIVASALHRMWTYQQAYGFTVMRLLVEVFEGWIALVYLLILVSLVRLRRGWVPRAAVGAAAATLLGLAVLNPEGFVAERNIDRWQAGKSLDAEYLSRLSADALPATHRLPGGERAAVSEAIRARLGEDSWQGWNYSRAVAGR</sequence>
<dbReference type="AlphaFoldDB" id="A0A7K1V896"/>
<gene>
    <name evidence="2" type="ORF">GPX89_36285</name>
</gene>
<reference evidence="2 3" key="1">
    <citation type="submission" date="2019-12" db="EMBL/GenBank/DDBJ databases">
        <title>Nocardia sp. nov. ET3-3 isolated from soil.</title>
        <authorList>
            <person name="Kanchanasin P."/>
            <person name="Tanasupawat S."/>
            <person name="Yuki M."/>
            <person name="Kudo T."/>
        </authorList>
    </citation>
    <scope>NUCLEOTIDE SEQUENCE [LARGE SCALE GENOMIC DNA]</scope>
    <source>
        <strain evidence="2 3">ET3-3</strain>
    </source>
</reference>
<keyword evidence="1" id="KW-0812">Transmembrane</keyword>
<keyword evidence="1" id="KW-1133">Transmembrane helix</keyword>
<dbReference type="EMBL" id="WRPP01000010">
    <property type="protein sequence ID" value="MVU82679.1"/>
    <property type="molecule type" value="Genomic_DNA"/>
</dbReference>
<name>A0A7K1V896_9NOCA</name>
<feature type="transmembrane region" description="Helical" evidence="1">
    <location>
        <begin position="223"/>
        <end position="244"/>
    </location>
</feature>
<feature type="transmembrane region" description="Helical" evidence="1">
    <location>
        <begin position="43"/>
        <end position="65"/>
    </location>
</feature>
<keyword evidence="3" id="KW-1185">Reference proteome</keyword>
<proteinExistence type="predicted"/>
<dbReference type="Proteomes" id="UP000466794">
    <property type="component" value="Unassembled WGS sequence"/>
</dbReference>
<dbReference type="InterPro" id="IPR025291">
    <property type="entry name" value="DUF4153"/>
</dbReference>
<evidence type="ECO:0000256" key="1">
    <source>
        <dbReference type="SAM" id="Phobius"/>
    </source>
</evidence>
<feature type="transmembrane region" description="Helical" evidence="1">
    <location>
        <begin position="179"/>
        <end position="203"/>
    </location>
</feature>
<organism evidence="2 3">
    <name type="scientific">Nocardia terrae</name>
    <dbReference type="NCBI Taxonomy" id="2675851"/>
    <lineage>
        <taxon>Bacteria</taxon>
        <taxon>Bacillati</taxon>
        <taxon>Actinomycetota</taxon>
        <taxon>Actinomycetes</taxon>
        <taxon>Mycobacteriales</taxon>
        <taxon>Nocardiaceae</taxon>
        <taxon>Nocardia</taxon>
    </lineage>
</organism>